<reference evidence="2 3" key="1">
    <citation type="submission" date="2024-03" db="EMBL/GenBank/DDBJ databases">
        <title>Human intestinal bacterial collection.</title>
        <authorList>
            <person name="Pauvert C."/>
            <person name="Hitch T.C.A."/>
            <person name="Clavel T."/>
        </authorList>
    </citation>
    <scope>NUCLEOTIDE SEQUENCE [LARGE SCALE GENOMIC DNA]</scope>
    <source>
        <strain evidence="2 3">CLA-SR-H021</strain>
    </source>
</reference>
<dbReference type="InterPro" id="IPR036388">
    <property type="entry name" value="WH-like_DNA-bd_sf"/>
</dbReference>
<organism evidence="2 3">
    <name type="scientific">Enterocloster hominis</name>
    <name type="common">ex Hitch et al. 2024</name>
    <dbReference type="NCBI Taxonomy" id="1917870"/>
    <lineage>
        <taxon>Bacteria</taxon>
        <taxon>Bacillati</taxon>
        <taxon>Bacillota</taxon>
        <taxon>Clostridia</taxon>
        <taxon>Lachnospirales</taxon>
        <taxon>Lachnospiraceae</taxon>
        <taxon>Enterocloster</taxon>
    </lineage>
</organism>
<dbReference type="SUPFAM" id="SSF46785">
    <property type="entry name" value="Winged helix' DNA-binding domain"/>
    <property type="match status" value="1"/>
</dbReference>
<dbReference type="EMBL" id="JBBMFM010000135">
    <property type="protein sequence ID" value="MEQ2427921.1"/>
    <property type="molecule type" value="Genomic_DNA"/>
</dbReference>
<feature type="domain" description="Cyclic nucleotide-binding" evidence="1">
    <location>
        <begin position="30"/>
        <end position="122"/>
    </location>
</feature>
<comment type="caution">
    <text evidence="2">The sequence shown here is derived from an EMBL/GenBank/DDBJ whole genome shotgun (WGS) entry which is preliminary data.</text>
</comment>
<dbReference type="PROSITE" id="PS00888">
    <property type="entry name" value="CNMP_BINDING_1"/>
    <property type="match status" value="1"/>
</dbReference>
<dbReference type="InterPro" id="IPR018490">
    <property type="entry name" value="cNMP-bd_dom_sf"/>
</dbReference>
<dbReference type="Proteomes" id="UP001454086">
    <property type="component" value="Unassembled WGS sequence"/>
</dbReference>
<evidence type="ECO:0000259" key="1">
    <source>
        <dbReference type="PROSITE" id="PS50042"/>
    </source>
</evidence>
<dbReference type="SUPFAM" id="SSF51206">
    <property type="entry name" value="cAMP-binding domain-like"/>
    <property type="match status" value="1"/>
</dbReference>
<evidence type="ECO:0000313" key="2">
    <source>
        <dbReference type="EMBL" id="MEQ2427921.1"/>
    </source>
</evidence>
<dbReference type="Gene3D" id="2.60.120.10">
    <property type="entry name" value="Jelly Rolls"/>
    <property type="match status" value="1"/>
</dbReference>
<dbReference type="InterPro" id="IPR014710">
    <property type="entry name" value="RmlC-like_jellyroll"/>
</dbReference>
<protein>
    <submittedName>
        <fullName evidence="2">Crp/Fnr family transcriptional regulator</fullName>
    </submittedName>
</protein>
<dbReference type="RefSeq" id="WP_025484656.1">
    <property type="nucleotide sequence ID" value="NZ_JAJFDX010000013.1"/>
</dbReference>
<dbReference type="Gene3D" id="1.10.10.10">
    <property type="entry name" value="Winged helix-like DNA-binding domain superfamily/Winged helix DNA-binding domain"/>
    <property type="match status" value="1"/>
</dbReference>
<dbReference type="PROSITE" id="PS50042">
    <property type="entry name" value="CNMP_BINDING_3"/>
    <property type="match status" value="1"/>
</dbReference>
<proteinExistence type="predicted"/>
<dbReference type="InterPro" id="IPR036390">
    <property type="entry name" value="WH_DNA-bd_sf"/>
</dbReference>
<dbReference type="InterPro" id="IPR018488">
    <property type="entry name" value="cNMP-bd_CS"/>
</dbReference>
<keyword evidence="3" id="KW-1185">Reference proteome</keyword>
<evidence type="ECO:0000313" key="3">
    <source>
        <dbReference type="Proteomes" id="UP001454086"/>
    </source>
</evidence>
<dbReference type="CDD" id="cd00038">
    <property type="entry name" value="CAP_ED"/>
    <property type="match status" value="1"/>
</dbReference>
<gene>
    <name evidence="2" type="ORF">WMQ36_23435</name>
</gene>
<dbReference type="InterPro" id="IPR000595">
    <property type="entry name" value="cNMP-bd_dom"/>
</dbReference>
<dbReference type="Pfam" id="PF00027">
    <property type="entry name" value="cNMP_binding"/>
    <property type="match status" value="1"/>
</dbReference>
<sequence>MTWERILKNCRKYDCYPTIESFFSTCPPLIRNYLTLQTFPAGQLLIQAGAPCNTVYILVSGRLQAIEEKAGDIPYSFFDLSPFDIVGDYELFSEDTESYVTVRAWEPSVCLTIPPRFYLKWLSADSTALFFRTRLLMKKLSLQLNSSRRYLLMSYGQRCMYIICQEAGKVSPVNGIFCLKLNREFLATKTGCSLRTIHRILKEMAQKDMLALSGGKLLLTPGQLEDMMHGVEPYS</sequence>
<name>A0ABV1DDT1_9FIRM</name>
<accession>A0ABV1DDT1</accession>